<gene>
    <name evidence="9" type="ORF">JMJ58_02590</name>
</gene>
<feature type="transmembrane region" description="Helical" evidence="6">
    <location>
        <begin position="376"/>
        <end position="398"/>
    </location>
</feature>
<dbReference type="RefSeq" id="WP_126663196.1">
    <property type="nucleotide sequence ID" value="NZ_CP069188.1"/>
</dbReference>
<keyword evidence="5 6" id="KW-0472">Membrane</keyword>
<evidence type="ECO:0000256" key="6">
    <source>
        <dbReference type="SAM" id="Phobius"/>
    </source>
</evidence>
<feature type="domain" description="ABC3 transporter permease C-terminal" evidence="7">
    <location>
        <begin position="287"/>
        <end position="402"/>
    </location>
</feature>
<sequence length="411" mass="42867">MAHRLRKLAATARLSAAQLRHEIGRSVLVIVAIALAVLAVTLLAGLGLGVLETGQDRFDEADQDVWISGGAVELTAGGGMENPIADSHQLAADVEEREDVESASPIAFHAIYVGTEPEPSELELVSGVGVPSEHGGLTLEEGDGFSEGDVHYGEGDYDGPMTREVIVDPRMAERFDLEVGDTIYVGTSPSTAAEEEFTVVGISSSYSQFLGTTTATMPLSELQEITGTTGSDRAAFVTATVAPGADRGAVSDEIQEAHPEYDVRTSEEQFESMFEDQVLLLASGTALVVLAVVAGVVLTVNLLALVASRQRGELAALRALGLSRWLLTGIISGQGIVLGLCGGLLGLLATPPAAFALNHLAASLVGFENLLRTPPIVYLAGGAIAVVVGTLGAAVAGWRTSRYARLEHITE</sequence>
<dbReference type="InterPro" id="IPR051447">
    <property type="entry name" value="Lipoprotein-release_system"/>
</dbReference>
<dbReference type="Pfam" id="PF12704">
    <property type="entry name" value="MacB_PCD"/>
    <property type="match status" value="1"/>
</dbReference>
<protein>
    <submittedName>
        <fullName evidence="9">ABC transporter permease</fullName>
    </submittedName>
</protein>
<feature type="transmembrane region" description="Helical" evidence="6">
    <location>
        <begin position="325"/>
        <end position="349"/>
    </location>
</feature>
<feature type="transmembrane region" description="Helical" evidence="6">
    <location>
        <begin position="27"/>
        <end position="51"/>
    </location>
</feature>
<evidence type="ECO:0000313" key="10">
    <source>
        <dbReference type="Proteomes" id="UP000637819"/>
    </source>
</evidence>
<evidence type="ECO:0000313" key="9">
    <source>
        <dbReference type="EMBL" id="QRV15810.1"/>
    </source>
</evidence>
<dbReference type="PANTHER" id="PTHR30489:SF0">
    <property type="entry name" value="LIPOPROTEIN-RELEASING SYSTEM TRANSMEMBRANE PROTEIN LOLE"/>
    <property type="match status" value="1"/>
</dbReference>
<dbReference type="GO" id="GO:0044874">
    <property type="term" value="P:lipoprotein localization to outer membrane"/>
    <property type="evidence" value="ECO:0007669"/>
    <property type="project" value="TreeGrafter"/>
</dbReference>
<evidence type="ECO:0000256" key="2">
    <source>
        <dbReference type="ARBA" id="ARBA00022475"/>
    </source>
</evidence>
<keyword evidence="10" id="KW-1185">Reference proteome</keyword>
<keyword evidence="2" id="KW-1003">Cell membrane</keyword>
<keyword evidence="4 6" id="KW-1133">Transmembrane helix</keyword>
<evidence type="ECO:0000256" key="1">
    <source>
        <dbReference type="ARBA" id="ARBA00004651"/>
    </source>
</evidence>
<dbReference type="OrthoDB" id="163559at2157"/>
<evidence type="ECO:0000259" key="8">
    <source>
        <dbReference type="Pfam" id="PF12704"/>
    </source>
</evidence>
<comment type="subcellular location">
    <subcellularLocation>
        <location evidence="1">Cell membrane</location>
        <topology evidence="1">Multi-pass membrane protein</topology>
    </subcellularLocation>
</comment>
<keyword evidence="3 6" id="KW-0812">Transmembrane</keyword>
<dbReference type="AlphaFoldDB" id="A0A8T8E2Y3"/>
<feature type="transmembrane region" description="Helical" evidence="6">
    <location>
        <begin position="278"/>
        <end position="304"/>
    </location>
</feature>
<dbReference type="KEGG" id="hsal:JMJ58_02590"/>
<dbReference type="Pfam" id="PF02687">
    <property type="entry name" value="FtsX"/>
    <property type="match status" value="1"/>
</dbReference>
<evidence type="ECO:0000256" key="4">
    <source>
        <dbReference type="ARBA" id="ARBA00022989"/>
    </source>
</evidence>
<dbReference type="GeneID" id="62873976"/>
<name>A0A8T8E2Y3_9EURY</name>
<dbReference type="InterPro" id="IPR003838">
    <property type="entry name" value="ABC3_permease_C"/>
</dbReference>
<dbReference type="EMBL" id="CP069188">
    <property type="protein sequence ID" value="QRV15810.1"/>
    <property type="molecule type" value="Genomic_DNA"/>
</dbReference>
<dbReference type="PANTHER" id="PTHR30489">
    <property type="entry name" value="LIPOPROTEIN-RELEASING SYSTEM TRANSMEMBRANE PROTEIN LOLE"/>
    <property type="match status" value="1"/>
</dbReference>
<evidence type="ECO:0000256" key="3">
    <source>
        <dbReference type="ARBA" id="ARBA00022692"/>
    </source>
</evidence>
<dbReference type="Proteomes" id="UP000637819">
    <property type="component" value="Chromosome"/>
</dbReference>
<evidence type="ECO:0000259" key="7">
    <source>
        <dbReference type="Pfam" id="PF02687"/>
    </source>
</evidence>
<evidence type="ECO:0000256" key="5">
    <source>
        <dbReference type="ARBA" id="ARBA00023136"/>
    </source>
</evidence>
<feature type="domain" description="MacB-like periplasmic core" evidence="8">
    <location>
        <begin position="26"/>
        <end position="256"/>
    </location>
</feature>
<dbReference type="InterPro" id="IPR025857">
    <property type="entry name" value="MacB_PCD"/>
</dbReference>
<proteinExistence type="predicted"/>
<reference evidence="9 10" key="1">
    <citation type="submission" date="2021-01" db="EMBL/GenBank/DDBJ databases">
        <title>Genome Sequence and Methylation Pattern of Haloterrigena salifodinae BOL5-1, An Extremely Halophilic Archaeon from a Bolivian Salt Mine.</title>
        <authorList>
            <person name="DasSarma P."/>
            <person name="Anton B.P."/>
            <person name="DasSarma S.L."/>
            <person name="von Ehrenheim H.A.L."/>
            <person name="Martinez F.L."/>
            <person name="Guzman D."/>
            <person name="Roberts R.J."/>
            <person name="DasSarma S."/>
        </authorList>
    </citation>
    <scope>NUCLEOTIDE SEQUENCE [LARGE SCALE GENOMIC DNA]</scope>
    <source>
        <strain evidence="9 10">BOL5-1</strain>
    </source>
</reference>
<accession>A0A8T8E2Y3</accession>
<dbReference type="GO" id="GO:0098797">
    <property type="term" value="C:plasma membrane protein complex"/>
    <property type="evidence" value="ECO:0007669"/>
    <property type="project" value="TreeGrafter"/>
</dbReference>
<organism evidence="9 10">
    <name type="scientific">Haloterrigena salifodinae</name>
    <dbReference type="NCBI Taxonomy" id="2675099"/>
    <lineage>
        <taxon>Archaea</taxon>
        <taxon>Methanobacteriati</taxon>
        <taxon>Methanobacteriota</taxon>
        <taxon>Stenosarchaea group</taxon>
        <taxon>Halobacteria</taxon>
        <taxon>Halobacteriales</taxon>
        <taxon>Natrialbaceae</taxon>
        <taxon>Haloterrigena</taxon>
    </lineage>
</organism>